<name>A0A183JXT4_9TREM</name>
<reference evidence="1" key="1">
    <citation type="submission" date="2016-06" db="UniProtKB">
        <authorList>
            <consortium name="WormBaseParasite"/>
        </authorList>
    </citation>
    <scope>IDENTIFICATION</scope>
</reference>
<protein>
    <submittedName>
        <fullName evidence="1">Uncharacterized protein</fullName>
    </submittedName>
</protein>
<sequence length="31" mass="3674">MVLINFLMDSLLLTTILLTTDDYPHEYLIFD</sequence>
<dbReference type="WBParaSite" id="SCUD_0000753201-mRNA-1">
    <property type="protein sequence ID" value="SCUD_0000753201-mRNA-1"/>
    <property type="gene ID" value="SCUD_0000753201"/>
</dbReference>
<evidence type="ECO:0000313" key="1">
    <source>
        <dbReference type="WBParaSite" id="SCUD_0000753201-mRNA-1"/>
    </source>
</evidence>
<proteinExistence type="predicted"/>
<dbReference type="AlphaFoldDB" id="A0A183JXT4"/>
<accession>A0A183JXT4</accession>
<organism evidence="1">
    <name type="scientific">Schistosoma curassoni</name>
    <dbReference type="NCBI Taxonomy" id="6186"/>
    <lineage>
        <taxon>Eukaryota</taxon>
        <taxon>Metazoa</taxon>
        <taxon>Spiralia</taxon>
        <taxon>Lophotrochozoa</taxon>
        <taxon>Platyhelminthes</taxon>
        <taxon>Trematoda</taxon>
        <taxon>Digenea</taxon>
        <taxon>Strigeidida</taxon>
        <taxon>Schistosomatoidea</taxon>
        <taxon>Schistosomatidae</taxon>
        <taxon>Schistosoma</taxon>
    </lineage>
</organism>